<dbReference type="SUPFAM" id="SSF53448">
    <property type="entry name" value="Nucleotide-diphospho-sugar transferases"/>
    <property type="match status" value="1"/>
</dbReference>
<keyword evidence="2" id="KW-0548">Nucleotidyltransferase</keyword>
<evidence type="ECO:0000313" key="3">
    <source>
        <dbReference type="Proteomes" id="UP000292209"/>
    </source>
</evidence>
<dbReference type="PANTHER" id="PTHR43777:SF1">
    <property type="entry name" value="MOLYBDENUM COFACTOR CYTIDYLYLTRANSFERASE"/>
    <property type="match status" value="1"/>
</dbReference>
<evidence type="ECO:0000313" key="2">
    <source>
        <dbReference type="EMBL" id="RZS97586.1"/>
    </source>
</evidence>
<dbReference type="InterPro" id="IPR029044">
    <property type="entry name" value="Nucleotide-diphossugar_trans"/>
</dbReference>
<proteinExistence type="predicted"/>
<dbReference type="OrthoDB" id="9779263at2"/>
<dbReference type="CDD" id="cd04182">
    <property type="entry name" value="GT_2_like_f"/>
    <property type="match status" value="1"/>
</dbReference>
<dbReference type="Proteomes" id="UP000292209">
    <property type="component" value="Unassembled WGS sequence"/>
</dbReference>
<dbReference type="EMBL" id="SGXG01000001">
    <property type="protein sequence ID" value="RZS97586.1"/>
    <property type="molecule type" value="Genomic_DNA"/>
</dbReference>
<keyword evidence="3" id="KW-1185">Reference proteome</keyword>
<reference evidence="2 3" key="1">
    <citation type="submission" date="2019-02" db="EMBL/GenBank/DDBJ databases">
        <title>Genomic Encyclopedia of Archaeal and Bacterial Type Strains, Phase II (KMG-II): from individual species to whole genera.</title>
        <authorList>
            <person name="Goeker M."/>
        </authorList>
    </citation>
    <scope>NUCLEOTIDE SEQUENCE [LARGE SCALE GENOMIC DNA]</scope>
    <source>
        <strain evidence="2 3">DSM 21411</strain>
    </source>
</reference>
<dbReference type="Pfam" id="PF12804">
    <property type="entry name" value="NTP_transf_3"/>
    <property type="match status" value="1"/>
</dbReference>
<dbReference type="PANTHER" id="PTHR43777">
    <property type="entry name" value="MOLYBDENUM COFACTOR CYTIDYLYLTRANSFERASE"/>
    <property type="match status" value="1"/>
</dbReference>
<dbReference type="InterPro" id="IPR025877">
    <property type="entry name" value="MobA-like_NTP_Trfase"/>
</dbReference>
<dbReference type="RefSeq" id="WP_130276447.1">
    <property type="nucleotide sequence ID" value="NZ_SGXG01000001.1"/>
</dbReference>
<accession>A0A4Q7PBA8</accession>
<dbReference type="Gene3D" id="3.90.550.10">
    <property type="entry name" value="Spore Coat Polysaccharide Biosynthesis Protein SpsA, Chain A"/>
    <property type="match status" value="1"/>
</dbReference>
<keyword evidence="2" id="KW-0808">Transferase</keyword>
<sequence>MKKEKIGIVLLAAGESARLGRPKQLLVYKGKTLLENAIENAKTSHAAHFVVILGANAALIQEKLDMGQIQFLVNPDWKTGMSASMRLGLSFLKEKYQVDAVLIILADQPFADSALLNELIDQYYKTKKGIIAASYKNTLGVPALFDKKYFPELLLLSEKEGAKKIIFAHREDTVPIDFPLASVDIDTEEDYKELLKLMGDQDSFLNS</sequence>
<protein>
    <submittedName>
        <fullName evidence="2">Molybdenum cofactor cytidylyltransferase</fullName>
    </submittedName>
</protein>
<name>A0A4Q7PBA8_9BACT</name>
<gene>
    <name evidence="2" type="ORF">BC751_3201</name>
</gene>
<organism evidence="2 3">
    <name type="scientific">Cecembia calidifontis</name>
    <dbReference type="NCBI Taxonomy" id="1187080"/>
    <lineage>
        <taxon>Bacteria</taxon>
        <taxon>Pseudomonadati</taxon>
        <taxon>Bacteroidota</taxon>
        <taxon>Cytophagia</taxon>
        <taxon>Cytophagales</taxon>
        <taxon>Cyclobacteriaceae</taxon>
        <taxon>Cecembia</taxon>
    </lineage>
</organism>
<comment type="caution">
    <text evidence="2">The sequence shown here is derived from an EMBL/GenBank/DDBJ whole genome shotgun (WGS) entry which is preliminary data.</text>
</comment>
<dbReference type="GO" id="GO:0016779">
    <property type="term" value="F:nucleotidyltransferase activity"/>
    <property type="evidence" value="ECO:0007669"/>
    <property type="project" value="UniProtKB-KW"/>
</dbReference>
<feature type="domain" description="MobA-like NTP transferase" evidence="1">
    <location>
        <begin position="9"/>
        <end position="169"/>
    </location>
</feature>
<evidence type="ECO:0000259" key="1">
    <source>
        <dbReference type="Pfam" id="PF12804"/>
    </source>
</evidence>
<dbReference type="AlphaFoldDB" id="A0A4Q7PBA8"/>